<accession>A0ABY5M7A1</accession>
<evidence type="ECO:0000256" key="2">
    <source>
        <dbReference type="ARBA" id="ARBA00022840"/>
    </source>
</evidence>
<protein>
    <submittedName>
        <fullName evidence="3">Uncharacterized protein</fullName>
    </submittedName>
</protein>
<keyword evidence="4" id="KW-1185">Reference proteome</keyword>
<dbReference type="PANTHER" id="PTHR16305">
    <property type="entry name" value="TESTICULAR SOLUBLE ADENYLYL CYCLASE"/>
    <property type="match status" value="1"/>
</dbReference>
<name>A0ABY5M7A1_9ACTN</name>
<dbReference type="InterPro" id="IPR011990">
    <property type="entry name" value="TPR-like_helical_dom_sf"/>
</dbReference>
<dbReference type="SUPFAM" id="SSF48452">
    <property type="entry name" value="TPR-like"/>
    <property type="match status" value="1"/>
</dbReference>
<organism evidence="3 4">
    <name type="scientific">Aeromicrobium wangtongii</name>
    <dbReference type="NCBI Taxonomy" id="2969247"/>
    <lineage>
        <taxon>Bacteria</taxon>
        <taxon>Bacillati</taxon>
        <taxon>Actinomycetota</taxon>
        <taxon>Actinomycetes</taxon>
        <taxon>Propionibacteriales</taxon>
        <taxon>Nocardioidaceae</taxon>
        <taxon>Aeromicrobium</taxon>
    </lineage>
</organism>
<dbReference type="SUPFAM" id="SSF52540">
    <property type="entry name" value="P-loop containing nucleoside triphosphate hydrolases"/>
    <property type="match status" value="1"/>
</dbReference>
<evidence type="ECO:0000256" key="1">
    <source>
        <dbReference type="ARBA" id="ARBA00022741"/>
    </source>
</evidence>
<dbReference type="RefSeq" id="WP_232403283.1">
    <property type="nucleotide sequence ID" value="NZ_CP102173.1"/>
</dbReference>
<dbReference type="PANTHER" id="PTHR16305:SF28">
    <property type="entry name" value="GUANYLATE CYCLASE DOMAIN-CONTAINING PROTEIN"/>
    <property type="match status" value="1"/>
</dbReference>
<dbReference type="Gene3D" id="1.25.40.10">
    <property type="entry name" value="Tetratricopeptide repeat domain"/>
    <property type="match status" value="1"/>
</dbReference>
<dbReference type="EMBL" id="CP102173">
    <property type="protein sequence ID" value="UUP14048.1"/>
    <property type="molecule type" value="Genomic_DNA"/>
</dbReference>
<evidence type="ECO:0000313" key="4">
    <source>
        <dbReference type="Proteomes" id="UP001316184"/>
    </source>
</evidence>
<evidence type="ECO:0000313" key="3">
    <source>
        <dbReference type="EMBL" id="UUP14048.1"/>
    </source>
</evidence>
<sequence>MPKDSAVAVAGPWPSTFPATFVEHARDRLGESSLLLVVGPTGTGRTLLAGEITLPASGSTLSRHAARPGDQDLERLAVSQLFDSSLRSMPDLDEVERWVAEDLRDRPATPHVVLAEAHLCDADSLEVLTRLATRRLIRLVATTTPEGLRDHPRLAAAGTLVTTEPLDAATLADLLRGRFGADPHPEVVDLLLARSGGSPGVLKHLADAAVESGLLVVVDRVLVPDPARPGTSTRLLAGLPDAWPERGGESAPIQDLLHLAAMLGQLDAAEARGCCGEEAVATAVTHGVLTLRHDLLKFTVPAEGTLIAWRLSSHRRIELFDRFVYSVPRTLAHPAVAAQAAGWWRSTGRLLPVGLAAHAARHANLLGAYRRALVYSDPAVNDQHELVAPLERGFAFNELGDPEGVMEVFRQLDPIHLSEDELLAYLRVATLLEDDVERARLTHRAVVAGDPERRRSREVVRTLADLTSRSWASGDEKLAHRMRSVAFSTDLSTGNRAVAFASLSSVLLQAGRPDQAVESADFALAILAERQDAVTAYHLDMAREVHILSLMSALDLQGADHALREYASGVFARTGSGRLAAALQTYVSMGRGDIPAALAASAEFLAGVGSHDPHQVRGWVEAMTAECLVQTGRPDEARVLLAEANRHPSRVPHLELIRRVMLASTHDALAEPELAMEILGGVIDEARERHLLLTQIEAAGTAVLIGGPPQVGMLGDAVDHLVDPSGTPLIWQDFARAVRDYDIPAIVALADELDAHGARWFAGRVAQSVLDMARRATDLTPAIRDRMGRSAEMSGPGA</sequence>
<reference evidence="3 4" key="1">
    <citation type="submission" date="2022-08" db="EMBL/GenBank/DDBJ databases">
        <title>novel species in genus Aeromicrobium.</title>
        <authorList>
            <person name="Ye L."/>
        </authorList>
    </citation>
    <scope>NUCLEOTIDE SEQUENCE [LARGE SCALE GENOMIC DNA]</scope>
    <source>
        <strain evidence="4">zg-Y1379</strain>
    </source>
</reference>
<keyword evidence="2" id="KW-0067">ATP-binding</keyword>
<proteinExistence type="predicted"/>
<dbReference type="InterPro" id="IPR027417">
    <property type="entry name" value="P-loop_NTPase"/>
</dbReference>
<gene>
    <name evidence="3" type="ORF">NQV15_01690</name>
</gene>
<keyword evidence="1" id="KW-0547">Nucleotide-binding</keyword>
<dbReference type="Proteomes" id="UP001316184">
    <property type="component" value="Chromosome"/>
</dbReference>